<dbReference type="Gene3D" id="2.40.50.100">
    <property type="match status" value="1"/>
</dbReference>
<feature type="domain" description="IclR-ED" evidence="1">
    <location>
        <begin position="1"/>
        <end position="90"/>
    </location>
</feature>
<evidence type="ECO:0000259" key="1">
    <source>
        <dbReference type="PROSITE" id="PS51078"/>
    </source>
</evidence>
<keyword evidence="3" id="KW-1185">Reference proteome</keyword>
<dbReference type="PROSITE" id="PS51078">
    <property type="entry name" value="ICLR_ED"/>
    <property type="match status" value="1"/>
</dbReference>
<reference evidence="2" key="1">
    <citation type="submission" date="2021-12" db="EMBL/GenBank/DDBJ databases">
        <title>Novel species in genus Dyadobacter.</title>
        <authorList>
            <person name="Ma C."/>
        </authorList>
    </citation>
    <scope>NUCLEOTIDE SEQUENCE</scope>
    <source>
        <strain evidence="2">LJ419</strain>
    </source>
</reference>
<dbReference type="Gene3D" id="3.30.450.40">
    <property type="match status" value="1"/>
</dbReference>
<protein>
    <submittedName>
        <fullName evidence="2">Biotin/lipoyl-binding protein</fullName>
    </submittedName>
</protein>
<accession>A0A9X1PU44</accession>
<gene>
    <name evidence="2" type="ORF">LXM26_29365</name>
</gene>
<dbReference type="SUPFAM" id="SSF55781">
    <property type="entry name" value="GAF domain-like"/>
    <property type="match status" value="1"/>
</dbReference>
<dbReference type="GO" id="GO:0005886">
    <property type="term" value="C:plasma membrane"/>
    <property type="evidence" value="ECO:0007669"/>
    <property type="project" value="TreeGrafter"/>
</dbReference>
<dbReference type="PANTHER" id="PTHR30158">
    <property type="entry name" value="ACRA/E-RELATED COMPONENT OF DRUG EFFLUX TRANSPORTER"/>
    <property type="match status" value="1"/>
</dbReference>
<dbReference type="Proteomes" id="UP001139000">
    <property type="component" value="Unassembled WGS sequence"/>
</dbReference>
<sequence>MNEYTITDKSSLKKELDKIVEDGYAADINETVKGVHCVAAPIFDENNKVIACVWTSGPAGRLARIEGRVNVDIRSQADGYIEKIFVGEGDQVRAGQPLFKIVDASYVQQLNLAKANLGAAKAALKNAALEVEKFTELSRSGTSQTLRHKIRNVFALGRHSGGGGRTIF</sequence>
<evidence type="ECO:0000313" key="3">
    <source>
        <dbReference type="Proteomes" id="UP001139000"/>
    </source>
</evidence>
<dbReference type="InterPro" id="IPR000089">
    <property type="entry name" value="Biotin_lipoyl"/>
</dbReference>
<dbReference type="EMBL" id="JAJTTC010000012">
    <property type="protein sequence ID" value="MCF0065658.1"/>
    <property type="molecule type" value="Genomic_DNA"/>
</dbReference>
<evidence type="ECO:0000313" key="2">
    <source>
        <dbReference type="EMBL" id="MCF0065658.1"/>
    </source>
</evidence>
<organism evidence="2 3">
    <name type="scientific">Dyadobacter chenwenxiniae</name>
    <dbReference type="NCBI Taxonomy" id="2906456"/>
    <lineage>
        <taxon>Bacteria</taxon>
        <taxon>Pseudomonadati</taxon>
        <taxon>Bacteroidota</taxon>
        <taxon>Cytophagia</taxon>
        <taxon>Cytophagales</taxon>
        <taxon>Spirosomataceae</taxon>
        <taxon>Dyadobacter</taxon>
    </lineage>
</organism>
<dbReference type="InterPro" id="IPR029016">
    <property type="entry name" value="GAF-like_dom_sf"/>
</dbReference>
<dbReference type="AlphaFoldDB" id="A0A9X1PU44"/>
<dbReference type="Pfam" id="PF01614">
    <property type="entry name" value="IclR_C"/>
    <property type="match status" value="1"/>
</dbReference>
<name>A0A9X1PU44_9BACT</name>
<dbReference type="SUPFAM" id="SSF111369">
    <property type="entry name" value="HlyD-like secretion proteins"/>
    <property type="match status" value="1"/>
</dbReference>
<comment type="caution">
    <text evidence="2">The sequence shown here is derived from an EMBL/GenBank/DDBJ whole genome shotgun (WGS) entry which is preliminary data.</text>
</comment>
<dbReference type="InterPro" id="IPR014757">
    <property type="entry name" value="Tscrpt_reg_IclR_C"/>
</dbReference>
<dbReference type="GO" id="GO:0046677">
    <property type="term" value="P:response to antibiotic"/>
    <property type="evidence" value="ECO:0007669"/>
    <property type="project" value="TreeGrafter"/>
</dbReference>
<dbReference type="Pfam" id="PF00364">
    <property type="entry name" value="Biotin_lipoyl"/>
    <property type="match status" value="1"/>
</dbReference>
<proteinExistence type="predicted"/>